<organism evidence="1">
    <name type="scientific">Mesocestoides corti</name>
    <name type="common">Flatworm</name>
    <dbReference type="NCBI Taxonomy" id="53468"/>
    <lineage>
        <taxon>Eukaryota</taxon>
        <taxon>Metazoa</taxon>
        <taxon>Spiralia</taxon>
        <taxon>Lophotrochozoa</taxon>
        <taxon>Platyhelminthes</taxon>
        <taxon>Cestoda</taxon>
        <taxon>Eucestoda</taxon>
        <taxon>Cyclophyllidea</taxon>
        <taxon>Mesocestoididae</taxon>
        <taxon>Mesocestoides</taxon>
    </lineage>
</organism>
<dbReference type="WBParaSite" id="MCU_011765-RA">
    <property type="protein sequence ID" value="MCU_011765-RA"/>
    <property type="gene ID" value="MCU_011765"/>
</dbReference>
<protein>
    <submittedName>
        <fullName evidence="1">GatB_Yqey domain-containing protein</fullName>
    </submittedName>
</protein>
<evidence type="ECO:0000313" key="1">
    <source>
        <dbReference type="WBParaSite" id="MCU_011765-RA"/>
    </source>
</evidence>
<accession>A0A5K3FYB8</accession>
<sequence>MPTEAKILEQLESIVNDKNSRATAKDLLNMYKGDNEALRIVRRYLIKKLGQVPQN</sequence>
<name>A0A5K3FYB8_MESCO</name>
<reference evidence="1" key="1">
    <citation type="submission" date="2019-11" db="UniProtKB">
        <authorList>
            <consortium name="WormBaseParasite"/>
        </authorList>
    </citation>
    <scope>IDENTIFICATION</scope>
</reference>
<dbReference type="AlphaFoldDB" id="A0A5K3FYB8"/>
<proteinExistence type="predicted"/>